<dbReference type="RefSeq" id="WP_163701089.1">
    <property type="nucleotide sequence ID" value="NZ_QXHD01000004.1"/>
</dbReference>
<evidence type="ECO:0000256" key="2">
    <source>
        <dbReference type="SAM" id="Phobius"/>
    </source>
</evidence>
<dbReference type="Proteomes" id="UP000481033">
    <property type="component" value="Unassembled WGS sequence"/>
</dbReference>
<keyword evidence="1" id="KW-0802">TPR repeat</keyword>
<evidence type="ECO:0000313" key="3">
    <source>
        <dbReference type="EMBL" id="NEZ58491.1"/>
    </source>
</evidence>
<organism evidence="3 4">
    <name type="scientific">Adonisia turfae CCMR0081</name>
    <dbReference type="NCBI Taxonomy" id="2292702"/>
    <lineage>
        <taxon>Bacteria</taxon>
        <taxon>Bacillati</taxon>
        <taxon>Cyanobacteriota</taxon>
        <taxon>Adonisia</taxon>
        <taxon>Adonisia turfae</taxon>
    </lineage>
</organism>
<protein>
    <submittedName>
        <fullName evidence="3">Uncharacterized protein</fullName>
    </submittedName>
</protein>
<reference evidence="3 4" key="1">
    <citation type="journal article" date="2020" name="Microb. Ecol.">
        <title>Ecogenomics of the Marine Benthic Filamentous Cyanobacterium Adonisia.</title>
        <authorList>
            <person name="Walter J.M."/>
            <person name="Coutinho F.H."/>
            <person name="Leomil L."/>
            <person name="Hargreaves P.I."/>
            <person name="Campeao M.E."/>
            <person name="Vieira V.V."/>
            <person name="Silva B.S."/>
            <person name="Fistarol G.O."/>
            <person name="Salomon P.S."/>
            <person name="Sawabe T."/>
            <person name="Mino S."/>
            <person name="Hosokawa M."/>
            <person name="Miyashita H."/>
            <person name="Maruyama F."/>
            <person name="van Verk M.C."/>
            <person name="Dutilh B.E."/>
            <person name="Thompson C.C."/>
            <person name="Thompson F.L."/>
        </authorList>
    </citation>
    <scope>NUCLEOTIDE SEQUENCE [LARGE SCALE GENOMIC DNA]</scope>
    <source>
        <strain evidence="3 4">CCMR0081</strain>
    </source>
</reference>
<accession>A0A6M0RRZ9</accession>
<keyword evidence="2" id="KW-0812">Transmembrane</keyword>
<gene>
    <name evidence="3" type="ORF">DXZ20_23155</name>
</gene>
<feature type="transmembrane region" description="Helical" evidence="2">
    <location>
        <begin position="202"/>
        <end position="222"/>
    </location>
</feature>
<evidence type="ECO:0000256" key="1">
    <source>
        <dbReference type="PROSITE-ProRule" id="PRU00339"/>
    </source>
</evidence>
<dbReference type="Gene3D" id="1.25.40.10">
    <property type="entry name" value="Tetratricopeptide repeat domain"/>
    <property type="match status" value="1"/>
</dbReference>
<dbReference type="AlphaFoldDB" id="A0A6M0RRZ9"/>
<dbReference type="InterPro" id="IPR019734">
    <property type="entry name" value="TPR_rpt"/>
</dbReference>
<proteinExistence type="predicted"/>
<feature type="repeat" description="TPR" evidence="1">
    <location>
        <begin position="229"/>
        <end position="262"/>
    </location>
</feature>
<comment type="caution">
    <text evidence="3">The sequence shown here is derived from an EMBL/GenBank/DDBJ whole genome shotgun (WGS) entry which is preliminary data.</text>
</comment>
<keyword evidence="2" id="KW-1133">Transmembrane helix</keyword>
<dbReference type="InterPro" id="IPR011990">
    <property type="entry name" value="TPR-like_helical_dom_sf"/>
</dbReference>
<feature type="transmembrane region" description="Helical" evidence="2">
    <location>
        <begin position="160"/>
        <end position="181"/>
    </location>
</feature>
<feature type="transmembrane region" description="Helical" evidence="2">
    <location>
        <begin position="128"/>
        <end position="148"/>
    </location>
</feature>
<evidence type="ECO:0000313" key="4">
    <source>
        <dbReference type="Proteomes" id="UP000481033"/>
    </source>
</evidence>
<sequence length="471" mass="52674">MAQILPKSLHSSHTPPVQVALQAYTQELARLAKTSDTIAKQQVLRLLLIRDALESKLQATGSIIQQANTLARLSDLDNQLQLLAPALLKDGKLADCRRSRQPDETAWWWWLEPYVSEEKRHRLDHFDWLWNFLSASCLVISASFLTITAQAFSVVGGFDLIQALSTLSQATGLVVIASGTLTHRGRRLVKNTLKKINIPTYFHSEATLVVSILLLLASYGVYNSLPQFSNYYYHQGLRAQNAGNLYVAVEYYKEAIAFNPDATEPHNHLAEVYQNLEKFQEAQAEYQDGLLKGDLVALNGMGTLSLAAAENEQSTEFGELSGLFDAEVLFRIGLNQLEDMDELDDRKLFLKASMHRNLGITLMKRGKSEDVSDVEQQALLTEAHQHFQASINIEKMVVNEGTYPGQGVAYCYIATLDEQNERLSSAADNWQNCQQNAYPASLEQYEDILRLGTGAIGLQLNTKHILESNLN</sequence>
<name>A0A6M0RRZ9_9CYAN</name>
<keyword evidence="4" id="KW-1185">Reference proteome</keyword>
<dbReference type="SUPFAM" id="SSF48452">
    <property type="entry name" value="TPR-like"/>
    <property type="match status" value="1"/>
</dbReference>
<dbReference type="PROSITE" id="PS50005">
    <property type="entry name" value="TPR"/>
    <property type="match status" value="1"/>
</dbReference>
<dbReference type="EMBL" id="QXHD01000004">
    <property type="protein sequence ID" value="NEZ58491.1"/>
    <property type="molecule type" value="Genomic_DNA"/>
</dbReference>
<keyword evidence="2" id="KW-0472">Membrane</keyword>